<dbReference type="EMBL" id="LN853634">
    <property type="protein sequence ID" value="CRY96310.1"/>
    <property type="molecule type" value="Genomic_DNA"/>
</dbReference>
<sequence length="512" mass="57288">MAVAAVAASCTWDPVKNDIPAISESMALSASSEAVTILEESMSSDEITFTWTDAREMSDDYYLTYETKLDVVGNNFGSKTVIKNNFEAGENSVTFTLEQINNWANTRWEIPVNREFDLEFRVIASWTGGSTFEIPEVKTVTVHVTPIKVVIFDADKMSVGGTAVKETEIYQTLENTQQYAWKGDLNVGDLQIPVEYDGGRYYICPKDHSSVLHDGEAIDIVMEEEPASWNITEAGSYRVVVNMEMHKLTIYSPKTDLQPKVVEWYPNMKTPDEEVTADKPKMTTVIDQIWARGESVGWDKYGKNMNVTVSLADPQILIYQGTVMGGGRTDFAIASQWKVPGYNGDNEYTANNAYVFAPVYTGTNYDQSVNLKEWIDIEGGSFLLNGKFGMWMEDNVANITSFSFGAGNYIHGVKYWTPETPDADVVSPGYVNTFSHGYYKKLNYVTLKNVTLGYRLPKSAVSKIGLKGLDLNLSVNNVCAISNMRQMLNYDNTWFASYPSARSYMLGFTVTF</sequence>
<feature type="domain" description="SusE outer membrane protein" evidence="1">
    <location>
        <begin position="23"/>
        <end position="122"/>
    </location>
</feature>
<reference evidence="2" key="1">
    <citation type="submission" date="2015-06" db="EMBL/GenBank/DDBJ databases">
        <authorList>
            <person name="Joergensen T."/>
        </authorList>
    </citation>
    <scope>NUCLEOTIDE SEQUENCE</scope>
    <source>
        <strain evidence="2">RGFK1053</strain>
    </source>
</reference>
<accession>A0A0H5Q4H2</accession>
<dbReference type="InterPro" id="IPR025970">
    <property type="entry name" value="SusE"/>
</dbReference>
<evidence type="ECO:0000259" key="1">
    <source>
        <dbReference type="Pfam" id="PF14292"/>
    </source>
</evidence>
<evidence type="ECO:0000313" key="2">
    <source>
        <dbReference type="EMBL" id="CRY96310.1"/>
    </source>
</evidence>
<name>A0A0H5Q4H2_9ZZZZ</name>
<proteinExistence type="predicted"/>
<protein>
    <recommendedName>
        <fullName evidence="1">SusE outer membrane protein domain-containing protein</fullName>
    </recommendedName>
</protein>
<dbReference type="AlphaFoldDB" id="A0A0H5Q4H2"/>
<reference evidence="2" key="2">
    <citation type="submission" date="2015-07" db="EMBL/GenBank/DDBJ databases">
        <title>Plasmids, circular viruses and viroids from rat gut.</title>
        <authorList>
            <person name="Jorgensen T.J."/>
            <person name="Hansen M.A."/>
            <person name="Xu Z."/>
            <person name="Tabak M.A."/>
            <person name="Sorensen S.J."/>
            <person name="Hansen L.H."/>
        </authorList>
    </citation>
    <scope>NUCLEOTIDE SEQUENCE</scope>
    <source>
        <strain evidence="2">RGFK1053</strain>
    </source>
</reference>
<dbReference type="Pfam" id="PF14292">
    <property type="entry name" value="SusE"/>
    <property type="match status" value="1"/>
</dbReference>
<organism evidence="2">
    <name type="scientific">uncultured prokaryote</name>
    <dbReference type="NCBI Taxonomy" id="198431"/>
    <lineage>
        <taxon>unclassified sequences</taxon>
        <taxon>environmental samples</taxon>
    </lineage>
</organism>